<dbReference type="RefSeq" id="WP_215338222.1">
    <property type="nucleotide sequence ID" value="NZ_JAGSGD010000001.1"/>
</dbReference>
<dbReference type="Proteomes" id="UP000622580">
    <property type="component" value="Unassembled WGS sequence"/>
</dbReference>
<keyword evidence="4" id="KW-1185">Reference proteome</keyword>
<reference evidence="3" key="1">
    <citation type="submission" date="2021-04" db="EMBL/GenBank/DDBJ databases">
        <title>Draft genome assembly of strain Phenylobacterium sp. 20VBR1 using MiniION and Illumina platforms.</title>
        <authorList>
            <person name="Thomas F.A."/>
            <person name="Krishnan K.P."/>
            <person name="Sinha R.K."/>
        </authorList>
    </citation>
    <scope>NUCLEOTIDE SEQUENCE</scope>
    <source>
        <strain evidence="3">20VBR1</strain>
    </source>
</reference>
<dbReference type="PANTHER" id="PTHR38590">
    <property type="entry name" value="BLL0828 PROTEIN"/>
    <property type="match status" value="1"/>
</dbReference>
<dbReference type="InterPro" id="IPR011335">
    <property type="entry name" value="Restrct_endonuc-II-like"/>
</dbReference>
<evidence type="ECO:0000313" key="3">
    <source>
        <dbReference type="EMBL" id="MBR7618338.1"/>
    </source>
</evidence>
<gene>
    <name evidence="3" type="ORF">JKL49_02960</name>
</gene>
<dbReference type="AlphaFoldDB" id="A0A941D101"/>
<protein>
    <submittedName>
        <fullName evidence="3">Endonuclease domain-containing protein</fullName>
    </submittedName>
</protein>
<proteinExistence type="predicted"/>
<keyword evidence="3" id="KW-0255">Endonuclease</keyword>
<dbReference type="GO" id="GO:0004519">
    <property type="term" value="F:endonuclease activity"/>
    <property type="evidence" value="ECO:0007669"/>
    <property type="project" value="UniProtKB-KW"/>
</dbReference>
<comment type="caution">
    <text evidence="3">The sequence shown here is derived from an EMBL/GenBank/DDBJ whole genome shotgun (WGS) entry which is preliminary data.</text>
</comment>
<name>A0A941D101_9CAUL</name>
<evidence type="ECO:0000256" key="1">
    <source>
        <dbReference type="SAM" id="MobiDB-lite"/>
    </source>
</evidence>
<dbReference type="CDD" id="cd01038">
    <property type="entry name" value="Endonuclease_DUF559"/>
    <property type="match status" value="1"/>
</dbReference>
<dbReference type="SUPFAM" id="SSF52980">
    <property type="entry name" value="Restriction endonuclease-like"/>
    <property type="match status" value="1"/>
</dbReference>
<dbReference type="InterPro" id="IPR007569">
    <property type="entry name" value="DUF559"/>
</dbReference>
<keyword evidence="3" id="KW-0378">Hydrolase</keyword>
<organism evidence="3 4">
    <name type="scientific">Phenylobacterium glaciei</name>
    <dbReference type="NCBI Taxonomy" id="2803784"/>
    <lineage>
        <taxon>Bacteria</taxon>
        <taxon>Pseudomonadati</taxon>
        <taxon>Pseudomonadota</taxon>
        <taxon>Alphaproteobacteria</taxon>
        <taxon>Caulobacterales</taxon>
        <taxon>Caulobacteraceae</taxon>
        <taxon>Phenylobacterium</taxon>
    </lineage>
</organism>
<dbReference type="EMBL" id="JAGSGD010000001">
    <property type="protein sequence ID" value="MBR7618338.1"/>
    <property type="molecule type" value="Genomic_DNA"/>
</dbReference>
<keyword evidence="3" id="KW-0540">Nuclease</keyword>
<dbReference type="InterPro" id="IPR047216">
    <property type="entry name" value="Endonuclease_DUF559_bact"/>
</dbReference>
<feature type="domain" description="DUF559" evidence="2">
    <location>
        <begin position="7"/>
        <end position="111"/>
    </location>
</feature>
<sequence>MSRDAPTDRARELRAAQTRAEAKLWQSLRNRRLSGWKWRRQYPVGRYITDFCCLDAALIVELDGGQHSEAVVYDDRRTAYLESQGFRVIRFWNHEIYEHSAEVCDVILAHCSGETPSPYPLPQGGEGRSPRESEAIPSSPPNAGERVG</sequence>
<evidence type="ECO:0000259" key="2">
    <source>
        <dbReference type="Pfam" id="PF04480"/>
    </source>
</evidence>
<accession>A0A941D101</accession>
<dbReference type="Pfam" id="PF04480">
    <property type="entry name" value="DUF559"/>
    <property type="match status" value="1"/>
</dbReference>
<evidence type="ECO:0000313" key="4">
    <source>
        <dbReference type="Proteomes" id="UP000622580"/>
    </source>
</evidence>
<dbReference type="PANTHER" id="PTHR38590:SF1">
    <property type="entry name" value="BLL0828 PROTEIN"/>
    <property type="match status" value="1"/>
</dbReference>
<feature type="region of interest" description="Disordered" evidence="1">
    <location>
        <begin position="117"/>
        <end position="148"/>
    </location>
</feature>
<dbReference type="Gene3D" id="3.40.960.10">
    <property type="entry name" value="VSR Endonuclease"/>
    <property type="match status" value="1"/>
</dbReference>